<keyword evidence="1" id="KW-1133">Transmembrane helix</keyword>
<evidence type="ECO:0000313" key="2">
    <source>
        <dbReference type="EMBL" id="MFB9064816.1"/>
    </source>
</evidence>
<evidence type="ECO:0008006" key="4">
    <source>
        <dbReference type="Google" id="ProtNLM"/>
    </source>
</evidence>
<evidence type="ECO:0000313" key="3">
    <source>
        <dbReference type="Proteomes" id="UP001589589"/>
    </source>
</evidence>
<gene>
    <name evidence="2" type="ORF">ACFFUQ_12360</name>
</gene>
<sequence>MNKKQAIKYSLLNTILILVGAFILYKVWWTNDGAKFLGLIGYFLIGFGSLLLSISLTRIFISTKTDFDFTTLSNKIKYDILKETIGSSKVKVINTIYCSLTVIIFGGTAYYLVTSLNKYEKDQLKNFGQIQKVRINDIHYKGKGTPYAFFDFYLNGKKLTNNLNPKNYSVGDSATIIFSTHNTDIVKWADDFDPNGE</sequence>
<comment type="caution">
    <text evidence="2">The sequence shown here is derived from an EMBL/GenBank/DDBJ whole genome shotgun (WGS) entry which is preliminary data.</text>
</comment>
<dbReference type="RefSeq" id="WP_290266392.1">
    <property type="nucleotide sequence ID" value="NZ_JAUFQQ010000005.1"/>
</dbReference>
<reference evidence="2 3" key="1">
    <citation type="submission" date="2024-09" db="EMBL/GenBank/DDBJ databases">
        <authorList>
            <person name="Sun Q."/>
            <person name="Mori K."/>
        </authorList>
    </citation>
    <scope>NUCLEOTIDE SEQUENCE [LARGE SCALE GENOMIC DNA]</scope>
    <source>
        <strain evidence="2 3">CECT 7908</strain>
    </source>
</reference>
<protein>
    <recommendedName>
        <fullName evidence="4">DUF3592 domain-containing protein</fullName>
    </recommendedName>
</protein>
<organism evidence="2 3">
    <name type="scientific">Flavobacterium branchiarum</name>
    <dbReference type="NCBI Taxonomy" id="1114870"/>
    <lineage>
        <taxon>Bacteria</taxon>
        <taxon>Pseudomonadati</taxon>
        <taxon>Bacteroidota</taxon>
        <taxon>Flavobacteriia</taxon>
        <taxon>Flavobacteriales</taxon>
        <taxon>Flavobacteriaceae</taxon>
        <taxon>Flavobacterium</taxon>
    </lineage>
</organism>
<accession>A0ABV5FMQ2</accession>
<name>A0ABV5FMQ2_9FLAO</name>
<proteinExistence type="predicted"/>
<keyword evidence="1" id="KW-0472">Membrane</keyword>
<feature type="transmembrane region" description="Helical" evidence="1">
    <location>
        <begin position="9"/>
        <end position="28"/>
    </location>
</feature>
<keyword evidence="1" id="KW-0812">Transmembrane</keyword>
<feature type="transmembrane region" description="Helical" evidence="1">
    <location>
        <begin position="92"/>
        <end position="113"/>
    </location>
</feature>
<evidence type="ECO:0000256" key="1">
    <source>
        <dbReference type="SAM" id="Phobius"/>
    </source>
</evidence>
<dbReference type="Proteomes" id="UP001589589">
    <property type="component" value="Unassembled WGS sequence"/>
</dbReference>
<feature type="transmembrane region" description="Helical" evidence="1">
    <location>
        <begin position="40"/>
        <end position="61"/>
    </location>
</feature>
<dbReference type="EMBL" id="JBHMEX010000036">
    <property type="protein sequence ID" value="MFB9064816.1"/>
    <property type="molecule type" value="Genomic_DNA"/>
</dbReference>
<keyword evidence="3" id="KW-1185">Reference proteome</keyword>